<dbReference type="SUPFAM" id="SSF53448">
    <property type="entry name" value="Nucleotide-diphospho-sugar transferases"/>
    <property type="match status" value="1"/>
</dbReference>
<dbReference type="AlphaFoldDB" id="A0A329QXB4"/>
<feature type="repeat" description="TPR" evidence="3">
    <location>
        <begin position="691"/>
        <end position="724"/>
    </location>
</feature>
<dbReference type="Gene3D" id="1.25.40.10">
    <property type="entry name" value="Tetratricopeptide repeat domain"/>
    <property type="match status" value="2"/>
</dbReference>
<dbReference type="PROSITE" id="PS50005">
    <property type="entry name" value="TPR"/>
    <property type="match status" value="1"/>
</dbReference>
<dbReference type="SUPFAM" id="SSF48452">
    <property type="entry name" value="TPR-like"/>
    <property type="match status" value="2"/>
</dbReference>
<name>A0A329QXB4_9BACL</name>
<evidence type="ECO:0000259" key="5">
    <source>
        <dbReference type="Pfam" id="PF00535"/>
    </source>
</evidence>
<proteinExistence type="predicted"/>
<sequence length="801" mass="91881">MYFFLHWRWLHMQNRLLGIHMIVQNEEHHLARCLDGFKSIGIECFITDTGSTDRTPAIARHYGATVLHTRWEDDFAHARNISLPLASTEWILCLDADEYVIQGLEELLDYLPKVHKGISRLRITIENRIGEGAGECVIFQPVRLFRAHQGYRYVGRIHEQLVRGGTRDGREQEDDDQDRKSSFTREEGWIADHEPLTPLRLVHDGYLPSTIAQGDKPLRNLKLLLRELADRPGQPFHLYNVGVTYCQLGHIEQAAEAFTESFLHTPLHAPYRSTLVRDYARVLLTMGCYDEAHGLLAGERQRYEGYADLHLLYGEVLEQQGLEERAYKSYARAVNCREGFSGADPKDDNKAEIRGIHQQVNEQTDKPESDELLVGKSFDDVHREPAQMQRQYVTDTGCDSYKAYTAMGRLAQKRGFLQESAHLYSLALGSEITYTPAWTGLADVLQQSGETDESIAETLLTRWKEHSEKDRSKKEDSDPRLITYEDDLVHVVHAVASSGAYGQALNLLHRDARNTRINHEDYLYWMLCANRISDALQYVQNLWSEERSEVRNLPHEQRVDLALTYWINELSVTESVVAAAEPQEREGWRLLNGLLEEMKQVHVKEDIDGKIDHQTRQAAVELSKSVLIRAVQTRQLAFAKKLYEKVSAIHSEHDENGDYSRWLAAVLYRQGYTMAAAELLIQCMSQGDLDAESLFYLGEAVYAKGHYDQALILFQQALEKDSEQRQARAGAAVCYMWLALGVIRQELTRSPAEKVLIAQQTVLEQQLRTAEGLPWRTVFHARERRNQLADQTHFTMHDREG</sequence>
<protein>
    <recommendedName>
        <fullName evidence="5">Glycosyltransferase 2-like domain-containing protein</fullName>
    </recommendedName>
</protein>
<evidence type="ECO:0000313" key="7">
    <source>
        <dbReference type="Proteomes" id="UP000250642"/>
    </source>
</evidence>
<organism evidence="6 7">
    <name type="scientific">Paenibacillus taichungensis</name>
    <dbReference type="NCBI Taxonomy" id="484184"/>
    <lineage>
        <taxon>Bacteria</taxon>
        <taxon>Bacillati</taxon>
        <taxon>Bacillota</taxon>
        <taxon>Bacilli</taxon>
        <taxon>Bacillales</taxon>
        <taxon>Paenibacillaceae</taxon>
        <taxon>Paenibacillus</taxon>
    </lineage>
</organism>
<evidence type="ECO:0000256" key="2">
    <source>
        <dbReference type="ARBA" id="ARBA00022803"/>
    </source>
</evidence>
<dbReference type="InterPro" id="IPR019734">
    <property type="entry name" value="TPR_rpt"/>
</dbReference>
<reference evidence="6 7" key="1">
    <citation type="submission" date="2018-04" db="EMBL/GenBank/DDBJ databases">
        <title>Paenibacillus taichungensis Genome sequencing and assembly.</title>
        <authorList>
            <person name="Xu J."/>
            <person name="Rensing C."/>
            <person name="Mazhar H.S."/>
        </authorList>
    </citation>
    <scope>NUCLEOTIDE SEQUENCE [LARGE SCALE GENOMIC DNA]</scope>
    <source>
        <strain evidence="6 7">NC1</strain>
    </source>
</reference>
<dbReference type="PANTHER" id="PTHR43630:SF2">
    <property type="entry name" value="GLYCOSYLTRANSFERASE"/>
    <property type="match status" value="1"/>
</dbReference>
<dbReference type="Pfam" id="PF00535">
    <property type="entry name" value="Glycos_transf_2"/>
    <property type="match status" value="1"/>
</dbReference>
<dbReference type="PANTHER" id="PTHR43630">
    <property type="entry name" value="POLY-BETA-1,6-N-ACETYL-D-GLUCOSAMINE SYNTHASE"/>
    <property type="match status" value="1"/>
</dbReference>
<dbReference type="SMART" id="SM00028">
    <property type="entry name" value="TPR"/>
    <property type="match status" value="3"/>
</dbReference>
<evidence type="ECO:0000256" key="3">
    <source>
        <dbReference type="PROSITE-ProRule" id="PRU00339"/>
    </source>
</evidence>
<evidence type="ECO:0000313" key="6">
    <source>
        <dbReference type="EMBL" id="RAW15962.1"/>
    </source>
</evidence>
<dbReference type="InterPro" id="IPR001173">
    <property type="entry name" value="Glyco_trans_2-like"/>
</dbReference>
<evidence type="ECO:0000256" key="4">
    <source>
        <dbReference type="SAM" id="MobiDB-lite"/>
    </source>
</evidence>
<keyword evidence="1" id="KW-0677">Repeat</keyword>
<dbReference type="Pfam" id="PF07719">
    <property type="entry name" value="TPR_2"/>
    <property type="match status" value="1"/>
</dbReference>
<dbReference type="InterPro" id="IPR029044">
    <property type="entry name" value="Nucleotide-diphossugar_trans"/>
</dbReference>
<dbReference type="InterPro" id="IPR013105">
    <property type="entry name" value="TPR_2"/>
</dbReference>
<dbReference type="InterPro" id="IPR011990">
    <property type="entry name" value="TPR-like_helical_dom_sf"/>
</dbReference>
<dbReference type="EMBL" id="QEVW01000006">
    <property type="protein sequence ID" value="RAW15962.1"/>
    <property type="molecule type" value="Genomic_DNA"/>
</dbReference>
<feature type="region of interest" description="Disordered" evidence="4">
    <location>
        <begin position="164"/>
        <end position="184"/>
    </location>
</feature>
<keyword evidence="2 3" id="KW-0802">TPR repeat</keyword>
<gene>
    <name evidence="6" type="ORF">DC345_10700</name>
</gene>
<evidence type="ECO:0000256" key="1">
    <source>
        <dbReference type="ARBA" id="ARBA00022737"/>
    </source>
</evidence>
<feature type="domain" description="Glycosyltransferase 2-like" evidence="5">
    <location>
        <begin position="19"/>
        <end position="113"/>
    </location>
</feature>
<dbReference type="Pfam" id="PF13432">
    <property type="entry name" value="TPR_16"/>
    <property type="match status" value="1"/>
</dbReference>
<dbReference type="CDD" id="cd02511">
    <property type="entry name" value="Beta4Glucosyltransferase"/>
    <property type="match status" value="1"/>
</dbReference>
<accession>A0A329QXB4</accession>
<dbReference type="Proteomes" id="UP000250642">
    <property type="component" value="Unassembled WGS sequence"/>
</dbReference>
<comment type="caution">
    <text evidence="6">The sequence shown here is derived from an EMBL/GenBank/DDBJ whole genome shotgun (WGS) entry which is preliminary data.</text>
</comment>
<dbReference type="Gene3D" id="3.90.550.10">
    <property type="entry name" value="Spore Coat Polysaccharide Biosynthesis Protein SpsA, Chain A"/>
    <property type="match status" value="1"/>
</dbReference>